<protein>
    <submittedName>
        <fullName evidence="1">Uncharacterized protein</fullName>
    </submittedName>
</protein>
<reference evidence="1" key="2">
    <citation type="submission" date="2015-06" db="UniProtKB">
        <authorList>
            <consortium name="EnsemblMetazoa"/>
        </authorList>
    </citation>
    <scope>IDENTIFICATION</scope>
</reference>
<name>T1L3Z8_TETUR</name>
<accession>T1L3Z8</accession>
<keyword evidence="2" id="KW-1185">Reference proteome</keyword>
<sequence>MARYRSYCACTPQLILSRWRSYRCLDTPANFYHHLRTNIFRLNSTWSSSFVVKDTVFDHCGVTYWMHYMSFNYGDTKLVEYGIGKNKGWSRDTCAFRLFLLFEREFPEFLMPPYLIGFPNIRGHCYLIAAVLPLLHSYPFIWRLTESFGRASRESNLGIIESAPPRRGKTESTYYWTRIIYQLYLQYYKVSSTARLLQVNGPILAKRMELAPIVFPQYDANYQLDLDLDRALVNGVCASLRDFCTNFYATPGGFEEEAYSDILYKLASEDNDWIKEFFIKFSGRYSCGRCTNLPVESEFILPVIRLPKDMTFQEGLENLELLFSQQKLHCNNKIGDYICNGVIRRLEDVKTINFPKILSFVVAPDQAERYSIPDDLTLSNSDHTEEYVRFANSNCFSCWKVKINNVWNSYGDLYHVPVDGDVLTGYHTYTTMETTEGFYESNNGVLYTPDSRLLLNVTAGSLHCYQQAAYKKFVPKINLEEVYVNPEF</sequence>
<dbReference type="HOGENOM" id="CLU_547832_0_0_1"/>
<dbReference type="EMBL" id="CAEY01001062">
    <property type="status" value="NOT_ANNOTATED_CDS"/>
    <property type="molecule type" value="Genomic_DNA"/>
</dbReference>
<dbReference type="EnsemblMetazoa" id="tetur37g00270.1">
    <property type="protein sequence ID" value="tetur37g00270.1"/>
    <property type="gene ID" value="tetur37g00270"/>
</dbReference>
<dbReference type="Proteomes" id="UP000015104">
    <property type="component" value="Unassembled WGS sequence"/>
</dbReference>
<evidence type="ECO:0000313" key="1">
    <source>
        <dbReference type="EnsemblMetazoa" id="tetur37g00270.1"/>
    </source>
</evidence>
<organism evidence="1 2">
    <name type="scientific">Tetranychus urticae</name>
    <name type="common">Two-spotted spider mite</name>
    <dbReference type="NCBI Taxonomy" id="32264"/>
    <lineage>
        <taxon>Eukaryota</taxon>
        <taxon>Metazoa</taxon>
        <taxon>Ecdysozoa</taxon>
        <taxon>Arthropoda</taxon>
        <taxon>Chelicerata</taxon>
        <taxon>Arachnida</taxon>
        <taxon>Acari</taxon>
        <taxon>Acariformes</taxon>
        <taxon>Trombidiformes</taxon>
        <taxon>Prostigmata</taxon>
        <taxon>Eleutherengona</taxon>
        <taxon>Raphignathae</taxon>
        <taxon>Tetranychoidea</taxon>
        <taxon>Tetranychidae</taxon>
        <taxon>Tetranychus</taxon>
    </lineage>
</organism>
<proteinExistence type="predicted"/>
<reference evidence="2" key="1">
    <citation type="submission" date="2011-08" db="EMBL/GenBank/DDBJ databases">
        <authorList>
            <person name="Rombauts S."/>
        </authorList>
    </citation>
    <scope>NUCLEOTIDE SEQUENCE</scope>
    <source>
        <strain evidence="2">London</strain>
    </source>
</reference>
<dbReference type="AlphaFoldDB" id="T1L3Z8"/>
<evidence type="ECO:0000313" key="2">
    <source>
        <dbReference type="Proteomes" id="UP000015104"/>
    </source>
</evidence>